<dbReference type="GO" id="GO:0007099">
    <property type="term" value="P:centriole replication"/>
    <property type="evidence" value="ECO:0007669"/>
    <property type="project" value="TreeGrafter"/>
</dbReference>
<proteinExistence type="predicted"/>
<keyword evidence="1" id="KW-1185">Reference proteome</keyword>
<dbReference type="InterPro" id="IPR030791">
    <property type="entry name" value="Rotatin"/>
</dbReference>
<dbReference type="PANTHER" id="PTHR31691">
    <property type="entry name" value="ROTATIN"/>
    <property type="match status" value="1"/>
</dbReference>
<sequence length="1670" mass="193366">MTMERYSDGDLAVNSVAADDISYSLVNYSDISYDQTNNVTDWYFPVIDLCEDGRWLLFEDKLELNDSCISEICYIFKKKLSCEFQTEIFLQHPLVIKKLIKWLNENKETELILECLNYFVEKLVKRHFEFTSGLCENVEIVDNSSSSNSQITTGTNSETTTNNGISRWGIAKFCASLMPTLMKHIVYNCSEAFSLFISSIHLLSSIAGSCNITFYLELIISNCMIKHTLPNEPSSSLMFLIIAKKLLPYSISNEQFKEVILNILKQPYWIHLYPDLYHQLYIKIINEELLEKKIIKMVENVYTLLFSCNLDIKQYGHLLNTSMPIIWFHQKFNIIDKFIGDVCKYANLTDPYRNEYSNILLNLLSYKSLDVVIHTYSALNKTVKSILNNFHSQSNKISRLLEHLLCTKVLNEIVCSGCANSNEQICQLASEVIELLLNCKNTVKIDQWKKFLSNLVPVLPVLNCYANQTSTFGQIIFNLFHPDQAEELNISNLMLLHSIIIMLLSKDKKCRIEANNRLTWFLQTMLNKSIDLPNDIFVIEFDDLSEKLEEPIGEYSTNDLDDMIDLIENNSSHQIIKCALYKVSVMLEYNHLQQHFIHNRGINIILNLLKSTKLFVNERGLLIALLKLILCFTKKKKFTSNENDLLANNFDIQLQLISVLSDFYDIPLVKQYILQILFFCIFNQYLTKFNKMPSLVVCKIYIPIQIDKYWNSNNNYTDVSLFSKIKESKSCMDVLILTWNLKQFDNTELFLENGLDTSTQSSLFHEVFYNFRKACIKWSVKKYLIDLIAANSHPVALFILGDLKRYLELSVHIKKFDVDEELLENALRKFLVLPPIMLSDLQTLIVVMKLLHFVLQKRVLISKFHWVPDLLMKSKFMHHNMADNFNNDDISNQLCNQFFVELYEVYWLCLKNYSHFCTLDLTKLLFNQLPSMKNEFVLLQVNLKCLTLLTENQKNIDIDLVKLFLSQLIPLKTILMNSYNEKNVQRSYLIILNHILHHTILVPNIYEVWCLYDWETWTWSMIHSTDPLVRALIFQFSAGLAVIDISVSHNLINLALNYFCEIHCLENCIVAEQATIFCSNVFCNPKFKDACHKYINKLDFNTFIYFINLCSYDDFNKFEKSKFSTSPKLVANICCMLFNMITLTGIDLQKFDQNSQFLHSLIICLKKKLTPVCIEEPNIMEMCGRICSILTLFIPYSNYSFENVLTSLNIIYERIDIKLDHCTIMVWRSLFKLTTTIIQYTNNQTFIVTNYLISALLKSITSINNDLSIDALNVVAALCSLFSKQSALCVCKVLIETLISDWHIKKKRTMLLIALSNVLLEHPFTYETAKKENLLYFITSKLKMMLLQITKQSSQKSKTLLNHYLEIVGFFCNIFHGCVQAREDASSELPDVIHKLWSIVISNPKSDILINTMQMLVSLTSNCPSACSAMTMTSSTLGVDPKTKITSYSLFHDIISLFSYFTLHTEILSIMLLLISNCCQSQECRAIITKSKLLSHIISVPNLKDKKRSNKIEQECLNFLLIFTSYDEGQIHLLKVNYVLDILVDLLKSNFKNDSLAILRNLCFNVQNRVTFLSSDVFLNGIKSMLEEGNLSNQNYKDISLSMWSIACNNQKACLELRHWGIDKYFEKCDLSLCNDETRMIMNCTYKILRSKCFVPGTNIGEIMGTLFFT</sequence>
<dbReference type="GO" id="GO:0032053">
    <property type="term" value="P:ciliary basal body organization"/>
    <property type="evidence" value="ECO:0007669"/>
    <property type="project" value="TreeGrafter"/>
</dbReference>
<evidence type="ECO:0000313" key="2">
    <source>
        <dbReference type="RefSeq" id="XP_025421407.1"/>
    </source>
</evidence>
<dbReference type="GeneID" id="112691382"/>
<dbReference type="InterPro" id="IPR016024">
    <property type="entry name" value="ARM-type_fold"/>
</dbReference>
<accession>A0A8B8GFJ4</accession>
<gene>
    <name evidence="2" type="primary">LOC112691382</name>
</gene>
<dbReference type="GO" id="GO:0010457">
    <property type="term" value="P:centriole-centriole cohesion"/>
    <property type="evidence" value="ECO:0007669"/>
    <property type="project" value="TreeGrafter"/>
</dbReference>
<dbReference type="GO" id="GO:0005813">
    <property type="term" value="C:centrosome"/>
    <property type="evidence" value="ECO:0007669"/>
    <property type="project" value="InterPro"/>
</dbReference>
<reference evidence="2" key="1">
    <citation type="submission" date="2025-08" db="UniProtKB">
        <authorList>
            <consortium name="RefSeq"/>
        </authorList>
    </citation>
    <scope>IDENTIFICATION</scope>
    <source>
        <tissue evidence="2">Whole body</tissue>
    </source>
</reference>
<protein>
    <submittedName>
        <fullName evidence="2">Uncharacterized protein LOC112691382</fullName>
    </submittedName>
</protein>
<dbReference type="GO" id="GO:0036064">
    <property type="term" value="C:ciliary basal body"/>
    <property type="evidence" value="ECO:0007669"/>
    <property type="project" value="InterPro"/>
</dbReference>
<dbReference type="GO" id="GO:0005814">
    <property type="term" value="C:centriole"/>
    <property type="evidence" value="ECO:0007669"/>
    <property type="project" value="TreeGrafter"/>
</dbReference>
<dbReference type="PANTHER" id="PTHR31691:SF1">
    <property type="entry name" value="ROTATIN"/>
    <property type="match status" value="1"/>
</dbReference>
<dbReference type="SUPFAM" id="SSF48371">
    <property type="entry name" value="ARM repeat"/>
    <property type="match status" value="1"/>
</dbReference>
<evidence type="ECO:0000313" key="1">
    <source>
        <dbReference type="Proteomes" id="UP000694846"/>
    </source>
</evidence>
<dbReference type="Proteomes" id="UP000694846">
    <property type="component" value="Unplaced"/>
</dbReference>
<organism evidence="1 2">
    <name type="scientific">Sipha flava</name>
    <name type="common">yellow sugarcane aphid</name>
    <dbReference type="NCBI Taxonomy" id="143950"/>
    <lineage>
        <taxon>Eukaryota</taxon>
        <taxon>Metazoa</taxon>
        <taxon>Ecdysozoa</taxon>
        <taxon>Arthropoda</taxon>
        <taxon>Hexapoda</taxon>
        <taxon>Insecta</taxon>
        <taxon>Pterygota</taxon>
        <taxon>Neoptera</taxon>
        <taxon>Paraneoptera</taxon>
        <taxon>Hemiptera</taxon>
        <taxon>Sternorrhyncha</taxon>
        <taxon>Aphidomorpha</taxon>
        <taxon>Aphidoidea</taxon>
        <taxon>Aphididae</taxon>
        <taxon>Sipha</taxon>
    </lineage>
</organism>
<dbReference type="RefSeq" id="XP_025421407.1">
    <property type="nucleotide sequence ID" value="XM_025565622.1"/>
</dbReference>
<dbReference type="InterPro" id="IPR011989">
    <property type="entry name" value="ARM-like"/>
</dbReference>
<dbReference type="OrthoDB" id="428850at2759"/>
<name>A0A8B8GFJ4_9HEMI</name>
<dbReference type="Gene3D" id="1.25.10.10">
    <property type="entry name" value="Leucine-rich Repeat Variant"/>
    <property type="match status" value="1"/>
</dbReference>